<dbReference type="InterPro" id="IPR009094">
    <property type="entry name" value="DiS-bond_isomerase_DsbC/G_N_sf"/>
</dbReference>
<evidence type="ECO:0000259" key="9">
    <source>
        <dbReference type="Pfam" id="PF13098"/>
    </source>
</evidence>
<dbReference type="PANTHER" id="PTHR35272:SF3">
    <property type="entry name" value="THIOL:DISULFIDE INTERCHANGE PROTEIN DSBC"/>
    <property type="match status" value="1"/>
</dbReference>
<gene>
    <name evidence="10" type="ORF">EV148_101128</name>
</gene>
<sequence length="247" mass="26347">MRFPLIASGLLLATQAFAATPAEDTVRQALGQIAPNVKIEAAQESAVPGFYEAIAGGEFVYVSKDGRYLLNGSAFDIAAKRDLTQVSRGKVRKAALDRIGPDKRIEFAPQAPIASKHRVTVFTDVDCPFCRRFHEQIAQYNAKGITVDYLFFPLSIHPGADKKAEAVWCSKDRPSAFTKAMAGQDPGKATCPNPVAELTELAQALGIGGTPTMLAADGTMIPGQIAMSPDRLAAELDRLAQASAAKN</sequence>
<evidence type="ECO:0000256" key="2">
    <source>
        <dbReference type="ARBA" id="ARBA00009813"/>
    </source>
</evidence>
<keyword evidence="5" id="KW-1015">Disulfide bond</keyword>
<dbReference type="PANTHER" id="PTHR35272">
    <property type="entry name" value="THIOL:DISULFIDE INTERCHANGE PROTEIN DSBC-RELATED"/>
    <property type="match status" value="1"/>
</dbReference>
<dbReference type="InterPro" id="IPR051470">
    <property type="entry name" value="Thiol:disulfide_interchange"/>
</dbReference>
<comment type="subcellular location">
    <subcellularLocation>
        <location evidence="1 7">Periplasm</location>
    </subcellularLocation>
</comment>
<evidence type="ECO:0000256" key="5">
    <source>
        <dbReference type="ARBA" id="ARBA00023157"/>
    </source>
</evidence>
<protein>
    <recommendedName>
        <fullName evidence="7">Thiol:disulfide interchange protein</fullName>
    </recommendedName>
</protein>
<dbReference type="Pfam" id="PF13098">
    <property type="entry name" value="Thioredoxin_2"/>
    <property type="match status" value="1"/>
</dbReference>
<evidence type="ECO:0000313" key="10">
    <source>
        <dbReference type="EMBL" id="TCO42722.1"/>
    </source>
</evidence>
<keyword evidence="3 7" id="KW-0732">Signal</keyword>
<dbReference type="InterPro" id="IPR012336">
    <property type="entry name" value="Thioredoxin-like_fold"/>
</dbReference>
<feature type="domain" description="Thioredoxin-like fold" evidence="9">
    <location>
        <begin position="115"/>
        <end position="235"/>
    </location>
</feature>
<feature type="signal peptide" evidence="7">
    <location>
        <begin position="1"/>
        <end position="18"/>
    </location>
</feature>
<evidence type="ECO:0000259" key="8">
    <source>
        <dbReference type="Pfam" id="PF10411"/>
    </source>
</evidence>
<keyword evidence="11" id="KW-1185">Reference proteome</keyword>
<evidence type="ECO:0000256" key="3">
    <source>
        <dbReference type="ARBA" id="ARBA00022729"/>
    </source>
</evidence>
<feature type="domain" description="Disulphide bond isomerase DsbC/G N-terminal" evidence="8">
    <location>
        <begin position="18"/>
        <end position="85"/>
    </location>
</feature>
<dbReference type="OrthoDB" id="12976at2"/>
<accession>A0A4R2IEV9</accession>
<feature type="chain" id="PRO_5021039641" description="Thiol:disulfide interchange protein" evidence="7">
    <location>
        <begin position="19"/>
        <end position="247"/>
    </location>
</feature>
<name>A0A4R2IEV9_9GAMM</name>
<evidence type="ECO:0000256" key="6">
    <source>
        <dbReference type="ARBA" id="ARBA00023284"/>
    </source>
</evidence>
<evidence type="ECO:0000256" key="1">
    <source>
        <dbReference type="ARBA" id="ARBA00004418"/>
    </source>
</evidence>
<reference evidence="10 11" key="1">
    <citation type="journal article" date="2015" name="Stand. Genomic Sci.">
        <title>Genomic Encyclopedia of Bacterial and Archaeal Type Strains, Phase III: the genomes of soil and plant-associated and newly described type strains.</title>
        <authorList>
            <person name="Whitman W.B."/>
            <person name="Woyke T."/>
            <person name="Klenk H.P."/>
            <person name="Zhou Y."/>
            <person name="Lilburn T.G."/>
            <person name="Beck B.J."/>
            <person name="De Vos P."/>
            <person name="Vandamme P."/>
            <person name="Eisen J.A."/>
            <person name="Garrity G."/>
            <person name="Hugenholtz P."/>
            <person name="Kyrpides N.C."/>
        </authorList>
    </citation>
    <scope>NUCLEOTIDE SEQUENCE [LARGE SCALE GENOMIC DNA]</scope>
    <source>
        <strain evidence="10 11">A3</strain>
    </source>
</reference>
<dbReference type="SUPFAM" id="SSF54423">
    <property type="entry name" value="DsbC/DsbG N-terminal domain-like"/>
    <property type="match status" value="1"/>
</dbReference>
<dbReference type="SUPFAM" id="SSF52833">
    <property type="entry name" value="Thioredoxin-like"/>
    <property type="match status" value="1"/>
</dbReference>
<dbReference type="InterPro" id="IPR018950">
    <property type="entry name" value="DiS-bond_isomerase_DsbC/G_N"/>
</dbReference>
<evidence type="ECO:0000313" key="11">
    <source>
        <dbReference type="Proteomes" id="UP000294862"/>
    </source>
</evidence>
<organism evidence="10 11">
    <name type="scientific">Dokdonella fugitiva</name>
    <dbReference type="NCBI Taxonomy" id="328517"/>
    <lineage>
        <taxon>Bacteria</taxon>
        <taxon>Pseudomonadati</taxon>
        <taxon>Pseudomonadota</taxon>
        <taxon>Gammaproteobacteria</taxon>
        <taxon>Lysobacterales</taxon>
        <taxon>Rhodanobacteraceae</taxon>
        <taxon>Dokdonella</taxon>
    </lineage>
</organism>
<dbReference type="AlphaFoldDB" id="A0A4R2IEV9"/>
<comment type="similarity">
    <text evidence="2 7">Belongs to the thioredoxin family. DsbC subfamily.</text>
</comment>
<keyword evidence="6 7" id="KW-0676">Redox-active center</keyword>
<dbReference type="InterPro" id="IPR036249">
    <property type="entry name" value="Thioredoxin-like_sf"/>
</dbReference>
<dbReference type="EMBL" id="SLWQ01000001">
    <property type="protein sequence ID" value="TCO42722.1"/>
    <property type="molecule type" value="Genomic_DNA"/>
</dbReference>
<dbReference type="GO" id="GO:0042597">
    <property type="term" value="C:periplasmic space"/>
    <property type="evidence" value="ECO:0007669"/>
    <property type="project" value="UniProtKB-SubCell"/>
</dbReference>
<proteinExistence type="inferred from homology"/>
<dbReference type="Gene3D" id="3.40.30.10">
    <property type="entry name" value="Glutaredoxin"/>
    <property type="match status" value="1"/>
</dbReference>
<evidence type="ECO:0000256" key="4">
    <source>
        <dbReference type="ARBA" id="ARBA00022764"/>
    </source>
</evidence>
<comment type="caution">
    <text evidence="10">The sequence shown here is derived from an EMBL/GenBank/DDBJ whole genome shotgun (WGS) entry which is preliminary data.</text>
</comment>
<keyword evidence="4 7" id="KW-0574">Periplasm</keyword>
<comment type="function">
    <text evidence="7">Required for disulfide bond formation in some periplasmic proteins. Acts by transferring its disulfide bond to other proteins and is reduced in the process.</text>
</comment>
<dbReference type="Pfam" id="PF10411">
    <property type="entry name" value="DsbC_N"/>
    <property type="match status" value="1"/>
</dbReference>
<dbReference type="CDD" id="cd03020">
    <property type="entry name" value="DsbA_DsbC_DsbG"/>
    <property type="match status" value="1"/>
</dbReference>
<dbReference type="Gene3D" id="3.10.450.70">
    <property type="entry name" value="Disulphide bond isomerase, DsbC/G, N-terminal"/>
    <property type="match status" value="1"/>
</dbReference>
<dbReference type="Proteomes" id="UP000294862">
    <property type="component" value="Unassembled WGS sequence"/>
</dbReference>
<dbReference type="InterPro" id="IPR033954">
    <property type="entry name" value="DiS-bond_Isoase_DsbC/G"/>
</dbReference>
<evidence type="ECO:0000256" key="7">
    <source>
        <dbReference type="RuleBase" id="RU364038"/>
    </source>
</evidence>
<dbReference type="RefSeq" id="WP_158287248.1">
    <property type="nucleotide sequence ID" value="NZ_JACGXM010000001.1"/>
</dbReference>